<protein>
    <submittedName>
        <fullName evidence="2">Uncharacterized protein</fullName>
    </submittedName>
</protein>
<organism evidence="2 3">
    <name type="scientific">Haliangium ochraceum (strain DSM 14365 / JCM 11303 / SMP-2)</name>
    <dbReference type="NCBI Taxonomy" id="502025"/>
    <lineage>
        <taxon>Bacteria</taxon>
        <taxon>Pseudomonadati</taxon>
        <taxon>Myxococcota</taxon>
        <taxon>Polyangia</taxon>
        <taxon>Haliangiales</taxon>
        <taxon>Kofleriaceae</taxon>
        <taxon>Haliangium</taxon>
    </lineage>
</organism>
<dbReference type="AlphaFoldDB" id="D0LK56"/>
<sequence>MTTPVANQLAPQRRRWPMRSALAAALLGAALGTSLGGGDAHAQQNQQTPDDIADDTDKPDDAETRVIDIRVVEVAGGRAYIQPGEGAGVRLGQNVRIGGRRYRVVAVESDYAVIDLGDRTLREGDRGRTRVSIRAMTGSPLPPTVPLSDFEGQWRPATPPALAENPERVPLGPTGAGGNYRLVVFGGAAAFVPLVDEAEPVVYGTLGGRMHAEPWRELPLSFDADVAVSLWLGQGLDSDIGADSRPLINVRELAAYYGDDTTPIGVGLGRLRYAASTLGLLDGVRLSSPSFGNVRVSAFGGVVPNPLDGSLDFDHRRFGVEATYYAPKASWQPMLSVVAHGSMFDGQLDERRVSATASSFFGPVAASAYGEVSMFDEDNPWRNEQIELTAAGVDASVRFGKARLGARLDTRMPERSYWLASLLPGAWLCTPWPDSPDVDEACNGSRDARHSAALDAQYDLGRLLLSAGGTVVSLSSDDTIEAVTGFADARLLEIFDRYRTELGVYAAHTDFLDTAAVRAGFGGPMPLVDALDFSLYYRPAILRYSAAIDDKLDHRVGLDTLYTASPRLDVAFTVEAAAGDDILALAAFATAVWRPQL</sequence>
<proteinExistence type="predicted"/>
<dbReference type="KEGG" id="hoh:Hoch_0449"/>
<keyword evidence="3" id="KW-1185">Reference proteome</keyword>
<feature type="region of interest" description="Disordered" evidence="1">
    <location>
        <begin position="35"/>
        <end position="63"/>
    </location>
</feature>
<dbReference type="EMBL" id="CP001804">
    <property type="protein sequence ID" value="ACY13090.1"/>
    <property type="molecule type" value="Genomic_DNA"/>
</dbReference>
<name>D0LK56_HALO1</name>
<dbReference type="STRING" id="502025.Hoch_0449"/>
<evidence type="ECO:0000313" key="3">
    <source>
        <dbReference type="Proteomes" id="UP000001880"/>
    </source>
</evidence>
<evidence type="ECO:0000313" key="2">
    <source>
        <dbReference type="EMBL" id="ACY13090.1"/>
    </source>
</evidence>
<dbReference type="Proteomes" id="UP000001880">
    <property type="component" value="Chromosome"/>
</dbReference>
<accession>D0LK56</accession>
<reference evidence="2 3" key="1">
    <citation type="journal article" date="2010" name="Stand. Genomic Sci.">
        <title>Complete genome sequence of Haliangium ochraceum type strain (SMP-2).</title>
        <authorList>
            <consortium name="US DOE Joint Genome Institute (JGI-PGF)"/>
            <person name="Ivanova N."/>
            <person name="Daum C."/>
            <person name="Lang E."/>
            <person name="Abt B."/>
            <person name="Kopitz M."/>
            <person name="Saunders E."/>
            <person name="Lapidus A."/>
            <person name="Lucas S."/>
            <person name="Glavina Del Rio T."/>
            <person name="Nolan M."/>
            <person name="Tice H."/>
            <person name="Copeland A."/>
            <person name="Cheng J.F."/>
            <person name="Chen F."/>
            <person name="Bruce D."/>
            <person name="Goodwin L."/>
            <person name="Pitluck S."/>
            <person name="Mavromatis K."/>
            <person name="Pati A."/>
            <person name="Mikhailova N."/>
            <person name="Chen A."/>
            <person name="Palaniappan K."/>
            <person name="Land M."/>
            <person name="Hauser L."/>
            <person name="Chang Y.J."/>
            <person name="Jeffries C.D."/>
            <person name="Detter J.C."/>
            <person name="Brettin T."/>
            <person name="Rohde M."/>
            <person name="Goker M."/>
            <person name="Bristow J."/>
            <person name="Markowitz V."/>
            <person name="Eisen J.A."/>
            <person name="Hugenholtz P."/>
            <person name="Kyrpides N.C."/>
            <person name="Klenk H.P."/>
        </authorList>
    </citation>
    <scope>NUCLEOTIDE SEQUENCE [LARGE SCALE GENOMIC DNA]</scope>
    <source>
        <strain evidence="3">DSM 14365 / CIP 107738 / JCM 11303 / AJ 13395 / SMP-2</strain>
    </source>
</reference>
<gene>
    <name evidence="2" type="ordered locus">Hoch_0449</name>
</gene>
<dbReference type="HOGENOM" id="CLU_456914_0_0_7"/>
<evidence type="ECO:0000256" key="1">
    <source>
        <dbReference type="SAM" id="MobiDB-lite"/>
    </source>
</evidence>